<dbReference type="Pfam" id="PF19841">
    <property type="entry name" value="GldN"/>
    <property type="match status" value="1"/>
</dbReference>
<evidence type="ECO:0000256" key="1">
    <source>
        <dbReference type="SAM" id="MobiDB-lite"/>
    </source>
</evidence>
<dbReference type="InterPro" id="IPR019847">
    <property type="entry name" value="Gliding_motility_assoc_GldN"/>
</dbReference>
<feature type="region of interest" description="Disordered" evidence="1">
    <location>
        <begin position="129"/>
        <end position="152"/>
    </location>
</feature>
<evidence type="ECO:0000313" key="3">
    <source>
        <dbReference type="Proteomes" id="UP000006054"/>
    </source>
</evidence>
<dbReference type="AlphaFoldDB" id="I4AHA4"/>
<dbReference type="HOGENOM" id="CLU_068220_1_0_10"/>
<sequence precursor="true">MAALVCGVTFSANAQEFGMEYAQDGYNHNSIRPLHESHIMYKKTLWFRMSLKEKQNLPFFAAENEITKVIIDAVKLGIIRPYANDSLRTRMSQEEFLENLTIPSEEVQLTEEEIAMGFTSDDLGGFGGGGDDWGSGGDGGGGDGGGGDGAEAETAANEFYPNQLHLLELKEDLLFDNKHSRMKHDIQAITIIIPAEMNPSTGLEKKLAAFSYKELVQNLFRDNSQAIWYNEHNNRHHRNLEEAFDLRLFNARVIKYDNAKNDMIIDIYEDDRSALIAAQQYEHQLVEYESHLWEN</sequence>
<reference evidence="3" key="1">
    <citation type="submission" date="2012-06" db="EMBL/GenBank/DDBJ databases">
        <title>The complete genome of Flexibacter litoralis DSM 6794.</title>
        <authorList>
            <person name="Lucas S."/>
            <person name="Copeland A."/>
            <person name="Lapidus A."/>
            <person name="Glavina del Rio T."/>
            <person name="Dalin E."/>
            <person name="Tice H."/>
            <person name="Bruce D."/>
            <person name="Goodwin L."/>
            <person name="Pitluck S."/>
            <person name="Peters L."/>
            <person name="Ovchinnikova G."/>
            <person name="Lu M."/>
            <person name="Kyrpides N."/>
            <person name="Mavromatis K."/>
            <person name="Ivanova N."/>
            <person name="Brettin T."/>
            <person name="Detter J.C."/>
            <person name="Han C."/>
            <person name="Larimer F."/>
            <person name="Land M."/>
            <person name="Hauser L."/>
            <person name="Markowitz V."/>
            <person name="Cheng J.-F."/>
            <person name="Hugenholtz P."/>
            <person name="Woyke T."/>
            <person name="Wu D."/>
            <person name="Spring S."/>
            <person name="Lang E."/>
            <person name="Kopitz M."/>
            <person name="Brambilla E."/>
            <person name="Klenk H.-P."/>
            <person name="Eisen J.A."/>
        </authorList>
    </citation>
    <scope>NUCLEOTIDE SEQUENCE [LARGE SCALE GENOMIC DNA]</scope>
    <source>
        <strain evidence="3">ATCC 23117 / DSM 6794 / NBRC 15988 / NCIMB 1366 / Sio-4</strain>
    </source>
</reference>
<name>I4AHA4_BERLS</name>
<dbReference type="OrthoDB" id="1141916at2"/>
<keyword evidence="3" id="KW-1185">Reference proteome</keyword>
<organism evidence="2 3">
    <name type="scientific">Bernardetia litoralis (strain ATCC 23117 / DSM 6794 / NBRC 15988 / NCIMB 1366 / Fx l1 / Sio-4)</name>
    <name type="common">Flexibacter litoralis</name>
    <dbReference type="NCBI Taxonomy" id="880071"/>
    <lineage>
        <taxon>Bacteria</taxon>
        <taxon>Pseudomonadati</taxon>
        <taxon>Bacteroidota</taxon>
        <taxon>Cytophagia</taxon>
        <taxon>Cytophagales</taxon>
        <taxon>Bernardetiaceae</taxon>
        <taxon>Bernardetia</taxon>
    </lineage>
</organism>
<protein>
    <submittedName>
        <fullName evidence="2">Gliding motility associated protein GldN</fullName>
    </submittedName>
</protein>
<evidence type="ECO:0000313" key="2">
    <source>
        <dbReference type="EMBL" id="AFM03339.1"/>
    </source>
</evidence>
<dbReference type="EMBL" id="CP003345">
    <property type="protein sequence ID" value="AFM03339.1"/>
    <property type="molecule type" value="Genomic_DNA"/>
</dbReference>
<dbReference type="STRING" id="880071.Fleli_0883"/>
<dbReference type="Proteomes" id="UP000006054">
    <property type="component" value="Chromosome"/>
</dbReference>
<dbReference type="KEGG" id="fli:Fleli_0883"/>
<proteinExistence type="predicted"/>
<dbReference type="eggNOG" id="ENOG502ZAEJ">
    <property type="taxonomic scope" value="Bacteria"/>
</dbReference>
<gene>
    <name evidence="2" type="ordered locus">Fleli_0883</name>
</gene>
<accession>I4AHA4</accession>
<feature type="compositionally biased region" description="Gly residues" evidence="1">
    <location>
        <begin position="129"/>
        <end position="149"/>
    </location>
</feature>
<dbReference type="NCBIfam" id="TIGR03523">
    <property type="entry name" value="GldN"/>
    <property type="match status" value="1"/>
</dbReference>